<sequence length="122" mass="13399">MYKAFAAIFALFLVQSLAIGGASAQCTSSDDVAAKAHSVALLVILHYALLRSTLMVHHRVKASVGEITVLRESSIFNGVDNCPRPLLRIAQFFDSIFFNLSFLHTDVVYPFLPLKDASSDMH</sequence>
<name>A0A9P5P1Z1_9AGAR</name>
<dbReference type="Proteomes" id="UP000772434">
    <property type="component" value="Unassembled WGS sequence"/>
</dbReference>
<proteinExistence type="predicted"/>
<evidence type="ECO:0000256" key="1">
    <source>
        <dbReference type="SAM" id="Phobius"/>
    </source>
</evidence>
<organism evidence="3 4">
    <name type="scientific">Rhodocollybia butyracea</name>
    <dbReference type="NCBI Taxonomy" id="206335"/>
    <lineage>
        <taxon>Eukaryota</taxon>
        <taxon>Fungi</taxon>
        <taxon>Dikarya</taxon>
        <taxon>Basidiomycota</taxon>
        <taxon>Agaricomycotina</taxon>
        <taxon>Agaricomycetes</taxon>
        <taxon>Agaricomycetidae</taxon>
        <taxon>Agaricales</taxon>
        <taxon>Marasmiineae</taxon>
        <taxon>Omphalotaceae</taxon>
        <taxon>Rhodocollybia</taxon>
    </lineage>
</organism>
<accession>A0A9P5P1Z1</accession>
<feature type="chain" id="PRO_5040210165" description="Secreted protein" evidence="2">
    <location>
        <begin position="25"/>
        <end position="122"/>
    </location>
</feature>
<keyword evidence="1" id="KW-1133">Transmembrane helix</keyword>
<keyword evidence="1" id="KW-0472">Membrane</keyword>
<comment type="caution">
    <text evidence="3">The sequence shown here is derived from an EMBL/GenBank/DDBJ whole genome shotgun (WGS) entry which is preliminary data.</text>
</comment>
<evidence type="ECO:0000313" key="4">
    <source>
        <dbReference type="Proteomes" id="UP000772434"/>
    </source>
</evidence>
<keyword evidence="4" id="KW-1185">Reference proteome</keyword>
<evidence type="ECO:0000256" key="2">
    <source>
        <dbReference type="SAM" id="SignalP"/>
    </source>
</evidence>
<keyword evidence="2" id="KW-0732">Signal</keyword>
<keyword evidence="1" id="KW-0812">Transmembrane</keyword>
<feature type="transmembrane region" description="Helical" evidence="1">
    <location>
        <begin position="34"/>
        <end position="50"/>
    </location>
</feature>
<reference evidence="3" key="1">
    <citation type="submission" date="2020-11" db="EMBL/GenBank/DDBJ databases">
        <authorList>
            <consortium name="DOE Joint Genome Institute"/>
            <person name="Ahrendt S."/>
            <person name="Riley R."/>
            <person name="Andreopoulos W."/>
            <person name="Labutti K."/>
            <person name="Pangilinan J."/>
            <person name="Ruiz-Duenas F.J."/>
            <person name="Barrasa J.M."/>
            <person name="Sanchez-Garcia M."/>
            <person name="Camarero S."/>
            <person name="Miyauchi S."/>
            <person name="Serrano A."/>
            <person name="Linde D."/>
            <person name="Babiker R."/>
            <person name="Drula E."/>
            <person name="Ayuso-Fernandez I."/>
            <person name="Pacheco R."/>
            <person name="Padilla G."/>
            <person name="Ferreira P."/>
            <person name="Barriuso J."/>
            <person name="Kellner H."/>
            <person name="Castanera R."/>
            <person name="Alfaro M."/>
            <person name="Ramirez L."/>
            <person name="Pisabarro A.G."/>
            <person name="Kuo A."/>
            <person name="Tritt A."/>
            <person name="Lipzen A."/>
            <person name="He G."/>
            <person name="Yan M."/>
            <person name="Ng V."/>
            <person name="Cullen D."/>
            <person name="Martin F."/>
            <person name="Rosso M.-N."/>
            <person name="Henrissat B."/>
            <person name="Hibbett D."/>
            <person name="Martinez A.T."/>
            <person name="Grigoriev I.V."/>
        </authorList>
    </citation>
    <scope>NUCLEOTIDE SEQUENCE</scope>
    <source>
        <strain evidence="3">AH 40177</strain>
    </source>
</reference>
<dbReference type="EMBL" id="JADNRY010000701">
    <property type="protein sequence ID" value="KAF9029496.1"/>
    <property type="molecule type" value="Genomic_DNA"/>
</dbReference>
<dbReference type="AlphaFoldDB" id="A0A9P5P1Z1"/>
<evidence type="ECO:0000313" key="3">
    <source>
        <dbReference type="EMBL" id="KAF9029496.1"/>
    </source>
</evidence>
<gene>
    <name evidence="3" type="ORF">BDP27DRAFT_1375525</name>
</gene>
<evidence type="ECO:0008006" key="5">
    <source>
        <dbReference type="Google" id="ProtNLM"/>
    </source>
</evidence>
<feature type="signal peptide" evidence="2">
    <location>
        <begin position="1"/>
        <end position="24"/>
    </location>
</feature>
<protein>
    <recommendedName>
        <fullName evidence="5">Secreted protein</fullName>
    </recommendedName>
</protein>